<dbReference type="FunFam" id="3.40.980.10:FF:000004">
    <property type="entry name" value="Molybdopterin molybdenumtransferase"/>
    <property type="match status" value="1"/>
</dbReference>
<dbReference type="SUPFAM" id="SSF53218">
    <property type="entry name" value="Molybdenum cofactor biosynthesis proteins"/>
    <property type="match status" value="1"/>
</dbReference>
<dbReference type="Proteomes" id="UP000463857">
    <property type="component" value="Chromosome"/>
</dbReference>
<evidence type="ECO:0000256" key="5">
    <source>
        <dbReference type="ARBA" id="ARBA00022505"/>
    </source>
</evidence>
<keyword evidence="5 11" id="KW-0500">Molybdenum</keyword>
<keyword evidence="9 11" id="KW-0501">Molybdenum cofactor biosynthesis</keyword>
<evidence type="ECO:0000256" key="11">
    <source>
        <dbReference type="RuleBase" id="RU365090"/>
    </source>
</evidence>
<comment type="similarity">
    <text evidence="4 11">Belongs to the MoeA family.</text>
</comment>
<evidence type="ECO:0000313" key="14">
    <source>
        <dbReference type="EMBL" id="QHC01417.1"/>
    </source>
</evidence>
<dbReference type="Gene3D" id="2.170.190.11">
    <property type="entry name" value="Molybdopterin biosynthesis moea protein, domain 3"/>
    <property type="match status" value="1"/>
</dbReference>
<keyword evidence="8 11" id="KW-0460">Magnesium</keyword>
<dbReference type="Gene3D" id="2.40.340.10">
    <property type="entry name" value="MoeA, C-terminal, domain IV"/>
    <property type="match status" value="1"/>
</dbReference>
<dbReference type="InterPro" id="IPR036688">
    <property type="entry name" value="MoeA_C_domain_IV_sf"/>
</dbReference>
<comment type="cofactor">
    <cofactor evidence="1 11">
        <name>Mg(2+)</name>
        <dbReference type="ChEBI" id="CHEBI:18420"/>
    </cofactor>
</comment>
<dbReference type="Pfam" id="PF03453">
    <property type="entry name" value="MoeA_N"/>
    <property type="match status" value="1"/>
</dbReference>
<evidence type="ECO:0000256" key="2">
    <source>
        <dbReference type="ARBA" id="ARBA00002901"/>
    </source>
</evidence>
<dbReference type="RefSeq" id="WP_159546552.1">
    <property type="nucleotide sequence ID" value="NZ_CP047156.1"/>
</dbReference>
<comment type="pathway">
    <text evidence="3 11">Cofactor biosynthesis; molybdopterin biosynthesis.</text>
</comment>
<dbReference type="InterPro" id="IPR038987">
    <property type="entry name" value="MoeA-like"/>
</dbReference>
<gene>
    <name evidence="14" type="ORF">EK0264_14710</name>
</gene>
<feature type="compositionally biased region" description="Low complexity" evidence="12">
    <location>
        <begin position="127"/>
        <end position="138"/>
    </location>
</feature>
<evidence type="ECO:0000256" key="1">
    <source>
        <dbReference type="ARBA" id="ARBA00001946"/>
    </source>
</evidence>
<dbReference type="SUPFAM" id="SSF63882">
    <property type="entry name" value="MoeA N-terminal region -like"/>
    <property type="match status" value="1"/>
</dbReference>
<name>A0A7L4YS86_9ACTN</name>
<dbReference type="EMBL" id="CP047156">
    <property type="protein sequence ID" value="QHC01417.1"/>
    <property type="molecule type" value="Genomic_DNA"/>
</dbReference>
<evidence type="ECO:0000259" key="13">
    <source>
        <dbReference type="SMART" id="SM00852"/>
    </source>
</evidence>
<dbReference type="InterPro" id="IPR036425">
    <property type="entry name" value="MoaB/Mog-like_dom_sf"/>
</dbReference>
<dbReference type="InterPro" id="IPR005111">
    <property type="entry name" value="MoeA_C_domain_IV"/>
</dbReference>
<dbReference type="SMART" id="SM00852">
    <property type="entry name" value="MoCF_biosynth"/>
    <property type="match status" value="1"/>
</dbReference>
<dbReference type="FunFam" id="2.170.190.11:FF:000001">
    <property type="entry name" value="Molybdopterin molybdenumtransferase"/>
    <property type="match status" value="1"/>
</dbReference>
<keyword evidence="6 11" id="KW-0808">Transferase</keyword>
<organism evidence="14 15">
    <name type="scientific">Epidermidibacterium keratini</name>
    <dbReference type="NCBI Taxonomy" id="1891644"/>
    <lineage>
        <taxon>Bacteria</taxon>
        <taxon>Bacillati</taxon>
        <taxon>Actinomycetota</taxon>
        <taxon>Actinomycetes</taxon>
        <taxon>Sporichthyales</taxon>
        <taxon>Sporichthyaceae</taxon>
        <taxon>Epidermidibacterium</taxon>
    </lineage>
</organism>
<dbReference type="Gene3D" id="3.90.105.10">
    <property type="entry name" value="Molybdopterin biosynthesis moea protein, domain 2"/>
    <property type="match status" value="1"/>
</dbReference>
<evidence type="ECO:0000256" key="4">
    <source>
        <dbReference type="ARBA" id="ARBA00010763"/>
    </source>
</evidence>
<reference evidence="14 15" key="1">
    <citation type="journal article" date="2018" name="Int. J. Syst. Evol. Microbiol.">
        <title>Epidermidibacterium keratini gen. nov., sp. nov., a member of the family Sporichthyaceae, isolated from keratin epidermis.</title>
        <authorList>
            <person name="Lee D.G."/>
            <person name="Trujillo M.E."/>
            <person name="Kang S."/>
            <person name="Nam J.J."/>
            <person name="Kim Y.J."/>
        </authorList>
    </citation>
    <scope>NUCLEOTIDE SEQUENCE [LARGE SCALE GENOMIC DNA]</scope>
    <source>
        <strain evidence="14 15">EPI-7</strain>
    </source>
</reference>
<keyword evidence="7 11" id="KW-0479">Metal-binding</keyword>
<evidence type="ECO:0000256" key="3">
    <source>
        <dbReference type="ARBA" id="ARBA00005046"/>
    </source>
</evidence>
<feature type="region of interest" description="Disordered" evidence="12">
    <location>
        <begin position="125"/>
        <end position="155"/>
    </location>
</feature>
<dbReference type="GO" id="GO:0005829">
    <property type="term" value="C:cytosol"/>
    <property type="evidence" value="ECO:0007669"/>
    <property type="project" value="TreeGrafter"/>
</dbReference>
<dbReference type="UniPathway" id="UPA00344"/>
<sequence length="416" mass="43517">MADHAPVSLLDSTEYAARVRALLPRPEPAQVPLRDADGLVLGADLTSRVDLPTFDNSAMDGFAVRHEDIASATAQAPVTLPVATDIPAGRTDAVRLEPGTAARIMTGSPVPEGADTIVQVEWTDAEPSSPLPQQVSVSRAPKPGQHVRSRAEEASEGDVVIPAGTVLTPPALGLAAATGHASVPAYRRPRVLVLSTGSELVPPGEPLAPGQIYESNSVMLVAALQRVGADARALQLVEDDVASFNSRLRSEITDADLILTSGGVSAGAYEVVKDALLADGGVEFVKVGMQPGMPQGCGRFDGIPIVTLPGNPVSVYVSFEVFVRPALLSFMGHDDTERPGFVGTWQGPRQSSPEGKRQFLRGECDIPEGTVTPVGTPPSHLLASLARSNCLAVVPPEVTELAPGDELEIWLLDSAL</sequence>
<evidence type="ECO:0000313" key="15">
    <source>
        <dbReference type="Proteomes" id="UP000463857"/>
    </source>
</evidence>
<dbReference type="OrthoDB" id="9804758at2"/>
<dbReference type="NCBIfam" id="NF045515">
    <property type="entry name" value="Glp_gephyrin"/>
    <property type="match status" value="1"/>
</dbReference>
<keyword evidence="15" id="KW-1185">Reference proteome</keyword>
<dbReference type="Gene3D" id="3.40.980.10">
    <property type="entry name" value="MoaB/Mog-like domain"/>
    <property type="match status" value="1"/>
</dbReference>
<dbReference type="AlphaFoldDB" id="A0A7L4YS86"/>
<dbReference type="GO" id="GO:0061599">
    <property type="term" value="F:molybdopterin molybdotransferase activity"/>
    <property type="evidence" value="ECO:0007669"/>
    <property type="project" value="UniProtKB-UniRule"/>
</dbReference>
<dbReference type="Pfam" id="PF03454">
    <property type="entry name" value="MoeA_C"/>
    <property type="match status" value="1"/>
</dbReference>
<evidence type="ECO:0000256" key="6">
    <source>
        <dbReference type="ARBA" id="ARBA00022679"/>
    </source>
</evidence>
<dbReference type="EC" id="2.10.1.1" evidence="11"/>
<proteinExistence type="inferred from homology"/>
<dbReference type="NCBIfam" id="TIGR00177">
    <property type="entry name" value="molyb_syn"/>
    <property type="match status" value="1"/>
</dbReference>
<dbReference type="PANTHER" id="PTHR10192">
    <property type="entry name" value="MOLYBDOPTERIN BIOSYNTHESIS PROTEIN"/>
    <property type="match status" value="1"/>
</dbReference>
<dbReference type="SUPFAM" id="SSF63867">
    <property type="entry name" value="MoeA C-terminal domain-like"/>
    <property type="match status" value="1"/>
</dbReference>
<dbReference type="InParanoid" id="A0A7L4YS86"/>
<dbReference type="GO" id="GO:0046872">
    <property type="term" value="F:metal ion binding"/>
    <property type="evidence" value="ECO:0007669"/>
    <property type="project" value="UniProtKB-UniRule"/>
</dbReference>
<feature type="domain" description="MoaB/Mog" evidence="13">
    <location>
        <begin position="192"/>
        <end position="329"/>
    </location>
</feature>
<evidence type="ECO:0000256" key="10">
    <source>
        <dbReference type="ARBA" id="ARBA00047317"/>
    </source>
</evidence>
<evidence type="ECO:0000256" key="8">
    <source>
        <dbReference type="ARBA" id="ARBA00022842"/>
    </source>
</evidence>
<evidence type="ECO:0000256" key="7">
    <source>
        <dbReference type="ARBA" id="ARBA00022723"/>
    </source>
</evidence>
<dbReference type="PANTHER" id="PTHR10192:SF5">
    <property type="entry name" value="GEPHYRIN"/>
    <property type="match status" value="1"/>
</dbReference>
<dbReference type="InterPro" id="IPR036135">
    <property type="entry name" value="MoeA_linker/N_sf"/>
</dbReference>
<dbReference type="FunCoup" id="A0A7L4YS86">
    <property type="interactions" value="346"/>
</dbReference>
<accession>A0A7L4YS86</accession>
<dbReference type="InterPro" id="IPR005110">
    <property type="entry name" value="MoeA_linker/N"/>
</dbReference>
<comment type="function">
    <text evidence="2 11">Catalyzes the insertion of molybdate into adenylated molybdopterin with the concomitant release of AMP.</text>
</comment>
<dbReference type="InterPro" id="IPR001453">
    <property type="entry name" value="MoaB/Mog_dom"/>
</dbReference>
<dbReference type="KEGG" id="eke:EK0264_14710"/>
<comment type="catalytic activity">
    <reaction evidence="10">
        <text>adenylyl-molybdopterin + molybdate = Mo-molybdopterin + AMP + H(+)</text>
        <dbReference type="Rhea" id="RHEA:35047"/>
        <dbReference type="ChEBI" id="CHEBI:15378"/>
        <dbReference type="ChEBI" id="CHEBI:36264"/>
        <dbReference type="ChEBI" id="CHEBI:62727"/>
        <dbReference type="ChEBI" id="CHEBI:71302"/>
        <dbReference type="ChEBI" id="CHEBI:456215"/>
        <dbReference type="EC" id="2.10.1.1"/>
    </reaction>
</comment>
<evidence type="ECO:0000256" key="12">
    <source>
        <dbReference type="SAM" id="MobiDB-lite"/>
    </source>
</evidence>
<protein>
    <recommendedName>
        <fullName evidence="11">Molybdopterin molybdenumtransferase</fullName>
        <ecNumber evidence="11">2.10.1.1</ecNumber>
    </recommendedName>
</protein>
<evidence type="ECO:0000256" key="9">
    <source>
        <dbReference type="ARBA" id="ARBA00023150"/>
    </source>
</evidence>
<dbReference type="Pfam" id="PF00994">
    <property type="entry name" value="MoCF_biosynth"/>
    <property type="match status" value="1"/>
</dbReference>
<dbReference type="GO" id="GO:0006777">
    <property type="term" value="P:Mo-molybdopterin cofactor biosynthetic process"/>
    <property type="evidence" value="ECO:0007669"/>
    <property type="project" value="UniProtKB-UniRule"/>
</dbReference>
<dbReference type="CDD" id="cd00887">
    <property type="entry name" value="MoeA"/>
    <property type="match status" value="1"/>
</dbReference>